<dbReference type="RefSeq" id="WP_170199986.1">
    <property type="nucleotide sequence ID" value="NZ_JBIUBA010000003.1"/>
</dbReference>
<dbReference type="InterPro" id="IPR046671">
    <property type="entry name" value="DUF6541"/>
</dbReference>
<proteinExistence type="predicted"/>
<dbReference type="AlphaFoldDB" id="A0A495XLM2"/>
<reference evidence="2 3" key="1">
    <citation type="submission" date="2018-10" db="EMBL/GenBank/DDBJ databases">
        <title>Sequencing the genomes of 1000 actinobacteria strains.</title>
        <authorList>
            <person name="Klenk H.-P."/>
        </authorList>
    </citation>
    <scope>NUCLEOTIDE SEQUENCE [LARGE SCALE GENOMIC DNA]</scope>
    <source>
        <strain evidence="2 3">DSM 43911</strain>
    </source>
</reference>
<protein>
    <recommendedName>
        <fullName evidence="4">4-amino-4-deoxy-L-arabinose transferase-like glycosyltransferase</fullName>
    </recommendedName>
</protein>
<keyword evidence="3" id="KW-1185">Reference proteome</keyword>
<evidence type="ECO:0000313" key="2">
    <source>
        <dbReference type="EMBL" id="RKT74539.1"/>
    </source>
</evidence>
<gene>
    <name evidence="2" type="ORF">DFJ66_7899</name>
</gene>
<feature type="transmembrane region" description="Helical" evidence="1">
    <location>
        <begin position="63"/>
        <end position="82"/>
    </location>
</feature>
<feature type="transmembrane region" description="Helical" evidence="1">
    <location>
        <begin position="410"/>
        <end position="428"/>
    </location>
</feature>
<evidence type="ECO:0000313" key="3">
    <source>
        <dbReference type="Proteomes" id="UP000272729"/>
    </source>
</evidence>
<dbReference type="Proteomes" id="UP000272729">
    <property type="component" value="Unassembled WGS sequence"/>
</dbReference>
<evidence type="ECO:0000256" key="1">
    <source>
        <dbReference type="SAM" id="Phobius"/>
    </source>
</evidence>
<evidence type="ECO:0008006" key="4">
    <source>
        <dbReference type="Google" id="ProtNLM"/>
    </source>
</evidence>
<accession>A0A495XLM2</accession>
<feature type="transmembrane region" description="Helical" evidence="1">
    <location>
        <begin position="102"/>
        <end position="120"/>
    </location>
</feature>
<comment type="caution">
    <text evidence="2">The sequence shown here is derived from an EMBL/GenBank/DDBJ whole genome shotgun (WGS) entry which is preliminary data.</text>
</comment>
<feature type="transmembrane region" description="Helical" evidence="1">
    <location>
        <begin position="252"/>
        <end position="273"/>
    </location>
</feature>
<dbReference type="Pfam" id="PF20176">
    <property type="entry name" value="DUF6541"/>
    <property type="match status" value="1"/>
</dbReference>
<organism evidence="2 3">
    <name type="scientific">Saccharothrix variisporea</name>
    <dbReference type="NCBI Taxonomy" id="543527"/>
    <lineage>
        <taxon>Bacteria</taxon>
        <taxon>Bacillati</taxon>
        <taxon>Actinomycetota</taxon>
        <taxon>Actinomycetes</taxon>
        <taxon>Pseudonocardiales</taxon>
        <taxon>Pseudonocardiaceae</taxon>
        <taxon>Saccharothrix</taxon>
    </lineage>
</organism>
<feature type="transmembrane region" description="Helical" evidence="1">
    <location>
        <begin position="481"/>
        <end position="498"/>
    </location>
</feature>
<feature type="transmembrane region" description="Helical" evidence="1">
    <location>
        <begin position="448"/>
        <end position="469"/>
    </location>
</feature>
<feature type="transmembrane region" description="Helical" evidence="1">
    <location>
        <begin position="279"/>
        <end position="310"/>
    </location>
</feature>
<feature type="transmembrane region" description="Helical" evidence="1">
    <location>
        <begin position="322"/>
        <end position="342"/>
    </location>
</feature>
<keyword evidence="1" id="KW-0472">Membrane</keyword>
<keyword evidence="1" id="KW-1133">Transmembrane helix</keyword>
<name>A0A495XLM2_9PSEU</name>
<feature type="transmembrane region" description="Helical" evidence="1">
    <location>
        <begin position="224"/>
        <end position="240"/>
    </location>
</feature>
<dbReference type="EMBL" id="RBXR01000001">
    <property type="protein sequence ID" value="RKT74539.1"/>
    <property type="molecule type" value="Genomic_DNA"/>
</dbReference>
<feature type="transmembrane region" description="Helical" evidence="1">
    <location>
        <begin position="386"/>
        <end position="403"/>
    </location>
</feature>
<keyword evidence="1" id="KW-0812">Transmembrane</keyword>
<sequence>MVRDLGVLAVALLVVIVPGAALAAALGVRRPLWFVGMSVPASAGLATVTAVVCAVVGVSYGPVALGVVTVVLLAVGVPRLVRACRARLAGPPTPPPWRVARVAGPVLVSAAVVLSVFTWWSGMRGLATVGQEHDMITHHLATAYIERTGRGAPWQLMPTDLLDGSDVGFYPAGLHLLMAPVAASTAGTVVGVNAVTVVVLGLVWPVSVAALGHVAAVRARLERGAPLVAGVAAVVAVGLYRPVFSLVHEGGILPNAVTLVLAPGLLAVLLTVPRRWEPVVVAGVAVAGVVAVHPSAVATVGFSLLAWWVGDAITDRRRAVRVLPRLVAVGAVAAVTSSPVLFQAMGSVAGTAGAGADIGPRPFGSALGDALGMVYSGYIPGHRGDAQWAAASATLLGAVAVLVSRRGYGVLVAWTAWLVVEVAFLSTAGRPVVAPLTGFFYHAHLRVWSHLSLFAPVLAGLGVVLVAWAVARRAARVVRRVRWSAVGFVVVAALAYLARPGIGYARVEADYVASRYARPDFVRVGPDDERAIAWLADRVRPGERVLNSANDGSTFLYVERGVPVVNVSSLGSARAPHTYRLLRDFNTFPHDDQVRRMLRELDVRWVYVDANAPTIGSGSSPENWVGHHLFSTARGLRGLDGLPGLRLAFRSGDVSVYELDLGT</sequence>